<name>V8CJM4_9HELI</name>
<organism evidence="2 3">
    <name type="scientific">Helicobacter canis NCTC 12740</name>
    <dbReference type="NCBI Taxonomy" id="1357399"/>
    <lineage>
        <taxon>Bacteria</taxon>
        <taxon>Pseudomonadati</taxon>
        <taxon>Campylobacterota</taxon>
        <taxon>Epsilonproteobacteria</taxon>
        <taxon>Campylobacterales</taxon>
        <taxon>Helicobacteraceae</taxon>
        <taxon>Helicobacter</taxon>
    </lineage>
</organism>
<protein>
    <recommendedName>
        <fullName evidence="4">Outer membrane protein</fullName>
    </recommendedName>
</protein>
<evidence type="ECO:0008006" key="4">
    <source>
        <dbReference type="Google" id="ProtNLM"/>
    </source>
</evidence>
<gene>
    <name evidence="2" type="ORF">HMPREF2087_00206</name>
</gene>
<feature type="signal peptide" evidence="1">
    <location>
        <begin position="1"/>
        <end position="26"/>
    </location>
</feature>
<evidence type="ECO:0000313" key="3">
    <source>
        <dbReference type="Proteomes" id="UP000018688"/>
    </source>
</evidence>
<dbReference type="HOGENOM" id="CLU_694025_0_0_7"/>
<proteinExistence type="predicted"/>
<dbReference type="EMBL" id="AZJJ01000001">
    <property type="protein sequence ID" value="ETD27297.1"/>
    <property type="molecule type" value="Genomic_DNA"/>
</dbReference>
<keyword evidence="1" id="KW-0732">Signal</keyword>
<evidence type="ECO:0000256" key="1">
    <source>
        <dbReference type="SAM" id="SignalP"/>
    </source>
</evidence>
<dbReference type="PATRIC" id="fig|1357399.3.peg.210"/>
<keyword evidence="3" id="KW-1185">Reference proteome</keyword>
<dbReference type="RefSeq" id="WP_023929107.1">
    <property type="nucleotide sequence ID" value="NZ_KI669458.1"/>
</dbReference>
<feature type="chain" id="PRO_5004767660" description="Outer membrane protein" evidence="1">
    <location>
        <begin position="27"/>
        <end position="403"/>
    </location>
</feature>
<reference evidence="2 3" key="1">
    <citation type="submission" date="2013-10" db="EMBL/GenBank/DDBJ databases">
        <title>The Genome Sequence of Helicobacter canis NCTC 12740.</title>
        <authorList>
            <consortium name="The Broad Institute Genomics Platform"/>
            <person name="Earl A."/>
            <person name="Fox J.G."/>
            <person name="Shen Z."/>
            <person name="Young S.K."/>
            <person name="Zeng Q."/>
            <person name="Gargeya S."/>
            <person name="Fitzgerald M."/>
            <person name="Abouelleil A."/>
            <person name="Alvarado L."/>
            <person name="Chapman S.B."/>
            <person name="Gainer-Dewar J."/>
            <person name="Goldberg J."/>
            <person name="Griggs A."/>
            <person name="Gujja S."/>
            <person name="Hansen M."/>
            <person name="Howarth C."/>
            <person name="Imamovic A."/>
            <person name="Ireland A."/>
            <person name="Larimer J."/>
            <person name="McCowan C."/>
            <person name="Murphy C."/>
            <person name="Pearson M."/>
            <person name="Poon T.W."/>
            <person name="Priest M."/>
            <person name="Roberts A."/>
            <person name="Saif S."/>
            <person name="Shea T."/>
            <person name="Sykes S."/>
            <person name="Wortman J."/>
            <person name="Nusbaum C."/>
            <person name="Birren B."/>
        </authorList>
    </citation>
    <scope>NUCLEOTIDE SEQUENCE [LARGE SCALE GENOMIC DNA]</scope>
    <source>
        <strain evidence="2 3">NCTC 12740</strain>
    </source>
</reference>
<dbReference type="Proteomes" id="UP000018688">
    <property type="component" value="Unassembled WGS sequence"/>
</dbReference>
<dbReference type="STRING" id="1357399.HMPREF2087_00206"/>
<dbReference type="AlphaFoldDB" id="V8CJM4"/>
<sequence length="403" mass="43964">MKTFAGFKGFGSVALGSLLAFSAANAVDINVSTYGKLGALGSIDFSGGGKHFTGVLANAGADFSLTNGFRWGLGAIGAWTPYDSNSKAQPYGSAGDASEAYIGYKNRLISFYAGRFKNDFMKFDWLQGNVQGLSLRFTTYEDKMVYWLTYANSYLYNGKQHNYLQGDRIAGDLSSLNAYMSGTNKNPLFGKGELVAAGVDFTYKGFLFKPFVLFHSQAGKDNKLLLQGGLKAGYAFDFKGLEGTTVLQGMFQYWDRPQDSISGLVWGDQSFRYKKQFLFGAGIVGVLGGAGSHIYALSDSSKFYGRSFAGSKAPGGNLAPYFANGSFYGYVFGGFDFKWVRLDAMAAFGTYQEYSVMSNFHVWQQRNMGLDLGVGYAYIKNNITGGKSNFSDNALKVFAKFSY</sequence>
<accession>V8CJM4</accession>
<dbReference type="OrthoDB" id="5317090at2"/>
<evidence type="ECO:0000313" key="2">
    <source>
        <dbReference type="EMBL" id="ETD27297.1"/>
    </source>
</evidence>
<comment type="caution">
    <text evidence="2">The sequence shown here is derived from an EMBL/GenBank/DDBJ whole genome shotgun (WGS) entry which is preliminary data.</text>
</comment>